<dbReference type="AlphaFoldDB" id="C4XWT2"/>
<dbReference type="Proteomes" id="UP000007703">
    <property type="component" value="Unassembled WGS sequence"/>
</dbReference>
<accession>C4XWT2</accession>
<dbReference type="HOGENOM" id="CLU_813813_0_0_1"/>
<dbReference type="VEuPathDB" id="FungiDB:CLUG_00405"/>
<proteinExistence type="predicted"/>
<evidence type="ECO:0000313" key="1">
    <source>
        <dbReference type="EMBL" id="EEQ36283.1"/>
    </source>
</evidence>
<protein>
    <submittedName>
        <fullName evidence="1">Uncharacterized protein</fullName>
    </submittedName>
</protein>
<sequence>MGAERRPGVARADVFARAQFLDHARGAGRPLGDKVRRQHAQAENVMDQVVGVEGNTGIGHHAEDGGAKATVEVGERHQRRRHRLAHELEPARVQVAQRRVFGVHQAHNGPDAPAVVGDKIRMVRVARGVGQGAGLEGKPHAHQVERVGEKHRRKAGERAGHETACGGLVDVVGDENAADSLVGDKLDGRVGENAQKRHQVASEKAQKAVGRHDLAGGAAEPEERAAELEKLRVGRSEQDLDPVQRRYECFRRRPRDAASKARAQHVLGRVFVDRFDFVRREKVQRHDARWLMLDVCARLKMVIVARTSNDFWCFAICGACVRRRTVRVGEMARGGWVGCVF</sequence>
<evidence type="ECO:0000313" key="2">
    <source>
        <dbReference type="Proteomes" id="UP000007703"/>
    </source>
</evidence>
<dbReference type="KEGG" id="clu:CLUG_00405"/>
<dbReference type="EMBL" id="CH408076">
    <property type="protein sequence ID" value="EEQ36283.1"/>
    <property type="molecule type" value="Genomic_DNA"/>
</dbReference>
<name>C4XWT2_CLAL4</name>
<reference evidence="1 2" key="1">
    <citation type="journal article" date="2009" name="Nature">
        <title>Evolution of pathogenicity and sexual reproduction in eight Candida genomes.</title>
        <authorList>
            <person name="Butler G."/>
            <person name="Rasmussen M.D."/>
            <person name="Lin M.F."/>
            <person name="Santos M.A."/>
            <person name="Sakthikumar S."/>
            <person name="Munro C.A."/>
            <person name="Rheinbay E."/>
            <person name="Grabherr M."/>
            <person name="Forche A."/>
            <person name="Reedy J.L."/>
            <person name="Agrafioti I."/>
            <person name="Arnaud M.B."/>
            <person name="Bates S."/>
            <person name="Brown A.J."/>
            <person name="Brunke S."/>
            <person name="Costanzo M.C."/>
            <person name="Fitzpatrick D.A."/>
            <person name="de Groot P.W."/>
            <person name="Harris D."/>
            <person name="Hoyer L.L."/>
            <person name="Hube B."/>
            <person name="Klis F.M."/>
            <person name="Kodira C."/>
            <person name="Lennard N."/>
            <person name="Logue M.E."/>
            <person name="Martin R."/>
            <person name="Neiman A.M."/>
            <person name="Nikolaou E."/>
            <person name="Quail M.A."/>
            <person name="Quinn J."/>
            <person name="Santos M.C."/>
            <person name="Schmitzberger F.F."/>
            <person name="Sherlock G."/>
            <person name="Shah P."/>
            <person name="Silverstein K.A."/>
            <person name="Skrzypek M.S."/>
            <person name="Soll D."/>
            <person name="Staggs R."/>
            <person name="Stansfield I."/>
            <person name="Stumpf M.P."/>
            <person name="Sudbery P.E."/>
            <person name="Srikantha T."/>
            <person name="Zeng Q."/>
            <person name="Berman J."/>
            <person name="Berriman M."/>
            <person name="Heitman J."/>
            <person name="Gow N.A."/>
            <person name="Lorenz M.C."/>
            <person name="Birren B.W."/>
            <person name="Kellis M."/>
            <person name="Cuomo C.A."/>
        </authorList>
    </citation>
    <scope>NUCLEOTIDE SEQUENCE [LARGE SCALE GENOMIC DNA]</scope>
    <source>
        <strain evidence="1 2">ATCC 42720</strain>
    </source>
</reference>
<gene>
    <name evidence="1" type="ORF">CLUG_00405</name>
</gene>
<dbReference type="InParanoid" id="C4XWT2"/>
<organism evidence="1 2">
    <name type="scientific">Clavispora lusitaniae (strain ATCC 42720)</name>
    <name type="common">Yeast</name>
    <name type="synonym">Candida lusitaniae</name>
    <dbReference type="NCBI Taxonomy" id="306902"/>
    <lineage>
        <taxon>Eukaryota</taxon>
        <taxon>Fungi</taxon>
        <taxon>Dikarya</taxon>
        <taxon>Ascomycota</taxon>
        <taxon>Saccharomycotina</taxon>
        <taxon>Pichiomycetes</taxon>
        <taxon>Metschnikowiaceae</taxon>
        <taxon>Clavispora</taxon>
    </lineage>
</organism>